<accession>L7E7R9</accession>
<comment type="caution">
    <text evidence="1">The sequence shown here is derived from an EMBL/GenBank/DDBJ whole genome shotgun (WGS) entry which is preliminary data.</text>
</comment>
<evidence type="ECO:0000313" key="1">
    <source>
        <dbReference type="EMBL" id="ELP54337.1"/>
    </source>
</evidence>
<dbReference type="Proteomes" id="UP000010932">
    <property type="component" value="Unassembled WGS sequence"/>
</dbReference>
<name>L7E7R9_MICAE</name>
<reference evidence="1 2" key="1">
    <citation type="journal article" date="2013" name="Genome Announc.">
        <title>Whole-Genome Sequence of Microcystis aeruginosa TAIHU98, a Nontoxic Bloom-Forming Strain Isolated from Taihu Lake, China.</title>
        <authorList>
            <person name="Yang C."/>
            <person name="Zhang W."/>
            <person name="Ren M."/>
            <person name="Song L."/>
            <person name="Li T."/>
            <person name="Zhao J."/>
        </authorList>
    </citation>
    <scope>NUCLEOTIDE SEQUENCE [LARGE SCALE GENOMIC DNA]</scope>
    <source>
        <strain evidence="1 2">TAIHU98</strain>
    </source>
</reference>
<organism evidence="1 2">
    <name type="scientific">Microcystis aeruginosa TAIHU98</name>
    <dbReference type="NCBI Taxonomy" id="1134457"/>
    <lineage>
        <taxon>Bacteria</taxon>
        <taxon>Bacillati</taxon>
        <taxon>Cyanobacteriota</taxon>
        <taxon>Cyanophyceae</taxon>
        <taxon>Oscillatoriophycideae</taxon>
        <taxon>Chroococcales</taxon>
        <taxon>Microcystaceae</taxon>
        <taxon>Microcystis</taxon>
    </lineage>
</organism>
<dbReference type="PATRIC" id="fig|1134457.3.peg.3249"/>
<sequence length="38" mass="4254">MMVKPFENKTFDLLKSDVILNLVIKDGLSITPIASPHK</sequence>
<evidence type="ECO:0000313" key="2">
    <source>
        <dbReference type="Proteomes" id="UP000010932"/>
    </source>
</evidence>
<dbReference type="EMBL" id="ANKQ01000002">
    <property type="protein sequence ID" value="ELP54337.1"/>
    <property type="molecule type" value="Genomic_DNA"/>
</dbReference>
<proteinExistence type="predicted"/>
<gene>
    <name evidence="1" type="ORF">O53_3154</name>
</gene>
<dbReference type="AlphaFoldDB" id="L7E7R9"/>
<protein>
    <submittedName>
        <fullName evidence="1">Uncharacterized protein</fullName>
    </submittedName>
</protein>